<organism evidence="1 2">
    <name type="scientific">Mycena metata</name>
    <dbReference type="NCBI Taxonomy" id="1033252"/>
    <lineage>
        <taxon>Eukaryota</taxon>
        <taxon>Fungi</taxon>
        <taxon>Dikarya</taxon>
        <taxon>Basidiomycota</taxon>
        <taxon>Agaricomycotina</taxon>
        <taxon>Agaricomycetes</taxon>
        <taxon>Agaricomycetidae</taxon>
        <taxon>Agaricales</taxon>
        <taxon>Marasmiineae</taxon>
        <taxon>Mycenaceae</taxon>
        <taxon>Mycena</taxon>
    </lineage>
</organism>
<evidence type="ECO:0000313" key="1">
    <source>
        <dbReference type="EMBL" id="KAJ7752955.1"/>
    </source>
</evidence>
<sequence>MANPVVHTLCSMLKHTEKQLHGVRRGKLEFEIVTGKQTSRLRIKLADTKIRLQAAQKRFDDLEEQTGRALCDVVIGHRKLQCLAETQNEFPAVNVWKFSILPRAINLVQCGHTLCHTCIIDLMKSSLKDQYFQTRAGSSKTADDYKEFFPEFNFDRDSGPSRIPGCYTQQTHRVRIGPRVRQPRLNSPAYRPRWNPHTQTTSKSRISIREVLQLFPKSLSVRKNFAAFTTLMESQELPVLARISAHFGNGTVAETAQLVGPDRKYNGSPRKHTVMCCKGNIARLAQTGNPWPWIKTRKARKKIAA</sequence>
<protein>
    <submittedName>
        <fullName evidence="1">Uncharacterized protein</fullName>
    </submittedName>
</protein>
<dbReference type="AlphaFoldDB" id="A0AAD7J2A8"/>
<keyword evidence="2" id="KW-1185">Reference proteome</keyword>
<gene>
    <name evidence="1" type="ORF">B0H16DRAFT_1836104</name>
</gene>
<reference evidence="1" key="1">
    <citation type="submission" date="2023-03" db="EMBL/GenBank/DDBJ databases">
        <title>Massive genome expansion in bonnet fungi (Mycena s.s.) driven by repeated elements and novel gene families across ecological guilds.</title>
        <authorList>
            <consortium name="Lawrence Berkeley National Laboratory"/>
            <person name="Harder C.B."/>
            <person name="Miyauchi S."/>
            <person name="Viragh M."/>
            <person name="Kuo A."/>
            <person name="Thoen E."/>
            <person name="Andreopoulos B."/>
            <person name="Lu D."/>
            <person name="Skrede I."/>
            <person name="Drula E."/>
            <person name="Henrissat B."/>
            <person name="Morin E."/>
            <person name="Kohler A."/>
            <person name="Barry K."/>
            <person name="LaButti K."/>
            <person name="Morin E."/>
            <person name="Salamov A."/>
            <person name="Lipzen A."/>
            <person name="Mereny Z."/>
            <person name="Hegedus B."/>
            <person name="Baldrian P."/>
            <person name="Stursova M."/>
            <person name="Weitz H."/>
            <person name="Taylor A."/>
            <person name="Grigoriev I.V."/>
            <person name="Nagy L.G."/>
            <person name="Martin F."/>
            <person name="Kauserud H."/>
        </authorList>
    </citation>
    <scope>NUCLEOTIDE SEQUENCE</scope>
    <source>
        <strain evidence="1">CBHHK182m</strain>
    </source>
</reference>
<dbReference type="EMBL" id="JARKIB010000057">
    <property type="protein sequence ID" value="KAJ7752955.1"/>
    <property type="molecule type" value="Genomic_DNA"/>
</dbReference>
<comment type="caution">
    <text evidence="1">The sequence shown here is derived from an EMBL/GenBank/DDBJ whole genome shotgun (WGS) entry which is preliminary data.</text>
</comment>
<evidence type="ECO:0000313" key="2">
    <source>
        <dbReference type="Proteomes" id="UP001215598"/>
    </source>
</evidence>
<accession>A0AAD7J2A8</accession>
<name>A0AAD7J2A8_9AGAR</name>
<proteinExistence type="predicted"/>
<dbReference type="Proteomes" id="UP001215598">
    <property type="component" value="Unassembled WGS sequence"/>
</dbReference>